<evidence type="ECO:0000313" key="1">
    <source>
        <dbReference type="EMBL" id="SVA51877.1"/>
    </source>
</evidence>
<reference evidence="1" key="1">
    <citation type="submission" date="2018-05" db="EMBL/GenBank/DDBJ databases">
        <authorList>
            <person name="Lanie J.A."/>
            <person name="Ng W.-L."/>
            <person name="Kazmierczak K.M."/>
            <person name="Andrzejewski T.M."/>
            <person name="Davidsen T.M."/>
            <person name="Wayne K.J."/>
            <person name="Tettelin H."/>
            <person name="Glass J.I."/>
            <person name="Rusch D."/>
            <person name="Podicherti R."/>
            <person name="Tsui H.-C.T."/>
            <person name="Winkler M.E."/>
        </authorList>
    </citation>
    <scope>NUCLEOTIDE SEQUENCE</scope>
</reference>
<organism evidence="1">
    <name type="scientific">marine metagenome</name>
    <dbReference type="NCBI Taxonomy" id="408172"/>
    <lineage>
        <taxon>unclassified sequences</taxon>
        <taxon>metagenomes</taxon>
        <taxon>ecological metagenomes</taxon>
    </lineage>
</organism>
<gene>
    <name evidence="1" type="ORF">METZ01_LOCUS104731</name>
</gene>
<name>A0A381WIT7_9ZZZZ</name>
<proteinExistence type="predicted"/>
<sequence length="34" mass="4138">MDHVRKVHKFSDWIIEENTKTNKNSFKSAFEEIK</sequence>
<dbReference type="EMBL" id="UINC01011807">
    <property type="protein sequence ID" value="SVA51877.1"/>
    <property type="molecule type" value="Genomic_DNA"/>
</dbReference>
<dbReference type="AlphaFoldDB" id="A0A381WIT7"/>
<protein>
    <submittedName>
        <fullName evidence="1">Uncharacterized protein</fullName>
    </submittedName>
</protein>
<accession>A0A381WIT7</accession>